<name>A0A438DEX4_VITVI</name>
<protein>
    <recommendedName>
        <fullName evidence="5">MULE transposase domain-containing protein</fullName>
    </recommendedName>
</protein>
<feature type="domain" description="Transposase MuDR plant" evidence="1">
    <location>
        <begin position="168"/>
        <end position="224"/>
    </location>
</feature>
<dbReference type="PANTHER" id="PTHR31973:SF157">
    <property type="entry name" value="SWIM-TYPE DOMAIN-CONTAINING PROTEIN"/>
    <property type="match status" value="1"/>
</dbReference>
<dbReference type="Pfam" id="PF10551">
    <property type="entry name" value="MULE"/>
    <property type="match status" value="1"/>
</dbReference>
<comment type="caution">
    <text evidence="3">The sequence shown here is derived from an EMBL/GenBank/DDBJ whole genome shotgun (WGS) entry which is preliminary data.</text>
</comment>
<accession>A0A438DEX4</accession>
<organism evidence="3 4">
    <name type="scientific">Vitis vinifera</name>
    <name type="common">Grape</name>
    <dbReference type="NCBI Taxonomy" id="29760"/>
    <lineage>
        <taxon>Eukaryota</taxon>
        <taxon>Viridiplantae</taxon>
        <taxon>Streptophyta</taxon>
        <taxon>Embryophyta</taxon>
        <taxon>Tracheophyta</taxon>
        <taxon>Spermatophyta</taxon>
        <taxon>Magnoliopsida</taxon>
        <taxon>eudicotyledons</taxon>
        <taxon>Gunneridae</taxon>
        <taxon>Pentapetalae</taxon>
        <taxon>rosids</taxon>
        <taxon>Vitales</taxon>
        <taxon>Vitaceae</taxon>
        <taxon>Viteae</taxon>
        <taxon>Vitis</taxon>
    </lineage>
</organism>
<reference evidence="3 4" key="1">
    <citation type="journal article" date="2018" name="PLoS Genet.">
        <title>Population sequencing reveals clonal diversity and ancestral inbreeding in the grapevine cultivar Chardonnay.</title>
        <authorList>
            <person name="Roach M.J."/>
            <person name="Johnson D.L."/>
            <person name="Bohlmann J."/>
            <person name="van Vuuren H.J."/>
            <person name="Jones S.J."/>
            <person name="Pretorius I.S."/>
            <person name="Schmidt S.A."/>
            <person name="Borneman A.R."/>
        </authorList>
    </citation>
    <scope>NUCLEOTIDE SEQUENCE [LARGE SCALE GENOMIC DNA]</scope>
    <source>
        <strain evidence="4">cv. Chardonnay</strain>
        <tissue evidence="3">Leaf</tissue>
    </source>
</reference>
<dbReference type="EMBL" id="QGNW01001659">
    <property type="protein sequence ID" value="RVW34002.1"/>
    <property type="molecule type" value="Genomic_DNA"/>
</dbReference>
<evidence type="ECO:0000313" key="3">
    <source>
        <dbReference type="EMBL" id="RVW34002.1"/>
    </source>
</evidence>
<evidence type="ECO:0000259" key="2">
    <source>
        <dbReference type="Pfam" id="PF10551"/>
    </source>
</evidence>
<evidence type="ECO:0000259" key="1">
    <source>
        <dbReference type="Pfam" id="PF03108"/>
    </source>
</evidence>
<dbReference type="Proteomes" id="UP000288805">
    <property type="component" value="Unassembled WGS sequence"/>
</dbReference>
<gene>
    <name evidence="3" type="ORF">CK203_091957</name>
</gene>
<dbReference type="InterPro" id="IPR018289">
    <property type="entry name" value="MULE_transposase_dom"/>
</dbReference>
<dbReference type="InterPro" id="IPR004332">
    <property type="entry name" value="Transposase_MuDR"/>
</dbReference>
<proteinExistence type="predicted"/>
<dbReference type="PANTHER" id="PTHR31973">
    <property type="entry name" value="POLYPROTEIN, PUTATIVE-RELATED"/>
    <property type="match status" value="1"/>
</dbReference>
<evidence type="ECO:0008006" key="5">
    <source>
        <dbReference type="Google" id="ProtNLM"/>
    </source>
</evidence>
<evidence type="ECO:0000313" key="4">
    <source>
        <dbReference type="Proteomes" id="UP000288805"/>
    </source>
</evidence>
<sequence>MEEDMFSYIHEGGQLVKCVGGSVEYQGGRTESIVVSRYMSHSDFVSKLCDELNFDRNSIKLEFTVKFDPLCLLSLHDDATILKMFRFNEMLCHVYVSSSSEVVAARIALTSAPTLIVGSNLAHILSSSDDPPMDIYNDSLAIESYGFSQRCVESNILERDSRWFENSIMGSGHTFPNAAEFRDVMYLMSIAGRFRYCFKRNSMKHMIVVCTVNECPWKVTSREVGESNIIQVHTFQNLHNHSLGDVVACQPLVRSNHASLLIDDVIRSTPNYQPRQICKDFQRQHGMQLTYFQAWNIKEKANECIYGEPKYYYKLLSWMCEKMVATNLGSIVELRHSSDGHFEQLFVAHSVSIQGFAMGCRPIIAIDFAHMSGPYRGALFLATTYDANESMFPLTFGVMTLENYDDWSWFLQHLKKVVRDKEVIIISDRHPTLFRSVPEVFGVENHAYYYRHVKDNFSSFFSKHNTRVNKDTHDMSTVDNDGLVQSISGEVFFSLNPPHTKRPLGRPRKKRIESQFQDKWTVYCLRCHTSNHNKKTCKNPLSKCIVVTFFHY</sequence>
<dbReference type="AlphaFoldDB" id="A0A438DEX4"/>
<feature type="domain" description="MULE transposase" evidence="2">
    <location>
        <begin position="364"/>
        <end position="455"/>
    </location>
</feature>
<dbReference type="Pfam" id="PF03108">
    <property type="entry name" value="DBD_Tnp_Mut"/>
    <property type="match status" value="1"/>
</dbReference>